<dbReference type="Proteomes" id="UP000440224">
    <property type="component" value="Unassembled WGS sequence"/>
</dbReference>
<dbReference type="EMBL" id="WJIE01000004">
    <property type="protein sequence ID" value="MRG93095.1"/>
    <property type="molecule type" value="Genomic_DNA"/>
</dbReference>
<evidence type="ECO:0000313" key="5">
    <source>
        <dbReference type="Proteomes" id="UP000440224"/>
    </source>
</evidence>
<accession>A0A6N7PS89</accession>
<dbReference type="InterPro" id="IPR013039">
    <property type="entry name" value="DUF1588"/>
</dbReference>
<evidence type="ECO:0000259" key="3">
    <source>
        <dbReference type="Pfam" id="PF07631"/>
    </source>
</evidence>
<sequence>MRRGFLSFDALARARGCRYVGALVRGGNASRPLLARRSLEMMRRRWPWLLGLGALTGACTGIIGDPLGGKEGSTPTAFVCDEGAVPAALPLRRLSHLQYRNTVSDLVRFAVPSAAAEILGGADPLFATLPDDQRVGPDKHYAGFTRLDQALQQQHVDGAYRVADQIGKAVTASPSRLAELAGACATDADAANDDACLDDMIRRFGERALRRPVTDEDVAFYRGPAGAAPFDAADYADVVALLLNAPHLMYFVEHGQDGSDPTAPLDAYELASRLSYHFWQTLPDEQLFAAARSGDLLSEAGYEAEVERIWSDPRTRAAMGELFGQWLDNTTLEELDARVGTPLFDAFTAGYTPGPDLREHMLAEVTDAALHYTFEEPGTFRDLLTSRKSFARTEDLASLYGVPVWSGGEPPEFSEPERVGLLTRAAFLATGSANTRPIMKGVFIRKALLCDEIPPPPPNAAANPPQLSDTLSTREVVEELTGQGTCAGCHKVVINPLGFATENFDSLGRVRAEQTLFDPDTGEVVGTASVNTEAVPRIESGDERVAMNAEDLTNLVAESPKPYACFARQYFRFTFGRLEDLNRDACALSDVKLALDEGKPMADVLRAIARSQAFRVRSFED</sequence>
<keyword evidence="1" id="KW-0472">Membrane</keyword>
<dbReference type="InterPro" id="IPR013042">
    <property type="entry name" value="DUF1592"/>
</dbReference>
<dbReference type="Pfam" id="PF07627">
    <property type="entry name" value="PSCyt3"/>
    <property type="match status" value="1"/>
</dbReference>
<keyword evidence="5" id="KW-1185">Reference proteome</keyword>
<comment type="caution">
    <text evidence="4">The sequence shown here is derived from an EMBL/GenBank/DDBJ whole genome shotgun (WGS) entry which is preliminary data.</text>
</comment>
<gene>
    <name evidence="4" type="ORF">GF068_14300</name>
</gene>
<dbReference type="OrthoDB" id="127185at2"/>
<keyword evidence="1" id="KW-0812">Transmembrane</keyword>
<evidence type="ECO:0000256" key="1">
    <source>
        <dbReference type="SAM" id="Phobius"/>
    </source>
</evidence>
<evidence type="ECO:0000259" key="2">
    <source>
        <dbReference type="Pfam" id="PF07627"/>
    </source>
</evidence>
<dbReference type="Pfam" id="PF07631">
    <property type="entry name" value="PSD4"/>
    <property type="match status" value="1"/>
</dbReference>
<proteinExistence type="predicted"/>
<feature type="domain" description="DUF1592" evidence="3">
    <location>
        <begin position="265"/>
        <end position="402"/>
    </location>
</feature>
<reference evidence="4 5" key="1">
    <citation type="submission" date="2019-10" db="EMBL/GenBank/DDBJ databases">
        <title>A soil myxobacterium in the family Polyangiaceae.</title>
        <authorList>
            <person name="Li Y."/>
            <person name="Wang J."/>
        </authorList>
    </citation>
    <scope>NUCLEOTIDE SEQUENCE [LARGE SCALE GENOMIC DNA]</scope>
    <source>
        <strain evidence="4 5">DSM 14734</strain>
    </source>
</reference>
<evidence type="ECO:0000313" key="4">
    <source>
        <dbReference type="EMBL" id="MRG93095.1"/>
    </source>
</evidence>
<organism evidence="4 5">
    <name type="scientific">Polyangium spumosum</name>
    <dbReference type="NCBI Taxonomy" id="889282"/>
    <lineage>
        <taxon>Bacteria</taxon>
        <taxon>Pseudomonadati</taxon>
        <taxon>Myxococcota</taxon>
        <taxon>Polyangia</taxon>
        <taxon>Polyangiales</taxon>
        <taxon>Polyangiaceae</taxon>
        <taxon>Polyangium</taxon>
    </lineage>
</organism>
<feature type="transmembrane region" description="Helical" evidence="1">
    <location>
        <begin position="46"/>
        <end position="64"/>
    </location>
</feature>
<name>A0A6N7PS89_9BACT</name>
<feature type="domain" description="DUF1588" evidence="2">
    <location>
        <begin position="418"/>
        <end position="513"/>
    </location>
</feature>
<keyword evidence="1" id="KW-1133">Transmembrane helix</keyword>
<protein>
    <submittedName>
        <fullName evidence="4">DUF1592 domain-containing protein</fullName>
    </submittedName>
</protein>
<dbReference type="AlphaFoldDB" id="A0A6N7PS89"/>